<reference evidence="2 3" key="1">
    <citation type="submission" date="2018-10" db="EMBL/GenBank/DDBJ databases">
        <title>A high-quality apple genome assembly.</title>
        <authorList>
            <person name="Hu J."/>
        </authorList>
    </citation>
    <scope>NUCLEOTIDE SEQUENCE [LARGE SCALE GENOMIC DNA]</scope>
    <source>
        <strain evidence="3">cv. HFTH1</strain>
        <tissue evidence="2">Young leaf</tissue>
    </source>
</reference>
<proteinExistence type="predicted"/>
<dbReference type="AlphaFoldDB" id="A0A498IMG6"/>
<evidence type="ECO:0000256" key="1">
    <source>
        <dbReference type="SAM" id="Coils"/>
    </source>
</evidence>
<dbReference type="GO" id="GO:0019216">
    <property type="term" value="P:regulation of lipid metabolic process"/>
    <property type="evidence" value="ECO:0007669"/>
    <property type="project" value="TreeGrafter"/>
</dbReference>
<keyword evidence="1" id="KW-0175">Coiled coil</keyword>
<evidence type="ECO:0008006" key="4">
    <source>
        <dbReference type="Google" id="ProtNLM"/>
    </source>
</evidence>
<name>A0A498IMG6_MALDO</name>
<sequence length="181" mass="20641">MFPLFKLGTLAVRTISKPIANRLKAEAGLHPRFREYIIGLAQANYRFTTNLQRRLYGRATDVVIRPLDEAKAVGAAAEFLGELVIFSVAGLAVIYEVNRSARSEARKEEQRKQEIEGLKKRGTDLEKEVQCLKVKLQEMEQLVQGRSWLDFFKFWHAQAMLQDQKPAMSCDFLHTDAASKL</sequence>
<gene>
    <name evidence="2" type="ORF">DVH24_003725</name>
</gene>
<protein>
    <recommendedName>
        <fullName evidence="4">OPA3-like protein</fullName>
    </recommendedName>
</protein>
<comment type="caution">
    <text evidence="2">The sequence shown here is derived from an EMBL/GenBank/DDBJ whole genome shotgun (WGS) entry which is preliminary data.</text>
</comment>
<organism evidence="2 3">
    <name type="scientific">Malus domestica</name>
    <name type="common">Apple</name>
    <name type="synonym">Pyrus malus</name>
    <dbReference type="NCBI Taxonomy" id="3750"/>
    <lineage>
        <taxon>Eukaryota</taxon>
        <taxon>Viridiplantae</taxon>
        <taxon>Streptophyta</taxon>
        <taxon>Embryophyta</taxon>
        <taxon>Tracheophyta</taxon>
        <taxon>Spermatophyta</taxon>
        <taxon>Magnoliopsida</taxon>
        <taxon>eudicotyledons</taxon>
        <taxon>Gunneridae</taxon>
        <taxon>Pentapetalae</taxon>
        <taxon>rosids</taxon>
        <taxon>fabids</taxon>
        <taxon>Rosales</taxon>
        <taxon>Rosaceae</taxon>
        <taxon>Amygdaloideae</taxon>
        <taxon>Maleae</taxon>
        <taxon>Malus</taxon>
    </lineage>
</organism>
<dbReference type="PANTHER" id="PTHR12499">
    <property type="entry name" value="OPTIC ATROPHY 3 PROTEIN OPA3"/>
    <property type="match status" value="1"/>
</dbReference>
<evidence type="ECO:0000313" key="3">
    <source>
        <dbReference type="Proteomes" id="UP000290289"/>
    </source>
</evidence>
<dbReference type="InterPro" id="IPR010754">
    <property type="entry name" value="OPA3-like"/>
</dbReference>
<dbReference type="STRING" id="3750.A0A498IMG6"/>
<dbReference type="EMBL" id="RDQH01000337">
    <property type="protein sequence ID" value="RXH83227.1"/>
    <property type="molecule type" value="Genomic_DNA"/>
</dbReference>
<evidence type="ECO:0000313" key="2">
    <source>
        <dbReference type="EMBL" id="RXH83227.1"/>
    </source>
</evidence>
<dbReference type="PANTHER" id="PTHR12499:SF22">
    <property type="entry name" value="OS02G0312500 PROTEIN"/>
    <property type="match status" value="1"/>
</dbReference>
<accession>A0A498IMG6</accession>
<dbReference type="Proteomes" id="UP000290289">
    <property type="component" value="Chromosome 11"/>
</dbReference>
<dbReference type="Pfam" id="PF07047">
    <property type="entry name" value="OPA3"/>
    <property type="match status" value="1"/>
</dbReference>
<keyword evidence="3" id="KW-1185">Reference proteome</keyword>
<dbReference type="GO" id="GO:0005739">
    <property type="term" value="C:mitochondrion"/>
    <property type="evidence" value="ECO:0007669"/>
    <property type="project" value="TreeGrafter"/>
</dbReference>
<feature type="coiled-coil region" evidence="1">
    <location>
        <begin position="98"/>
        <end position="142"/>
    </location>
</feature>